<keyword evidence="1" id="KW-1133">Transmembrane helix</keyword>
<reference evidence="2 3" key="1">
    <citation type="submission" date="2019-02" db="EMBL/GenBank/DDBJ databases">
        <title>Deep-cultivation of Planctomycetes and their phenomic and genomic characterization uncovers novel biology.</title>
        <authorList>
            <person name="Wiegand S."/>
            <person name="Jogler M."/>
            <person name="Boedeker C."/>
            <person name="Pinto D."/>
            <person name="Vollmers J."/>
            <person name="Rivas-Marin E."/>
            <person name="Kohn T."/>
            <person name="Peeters S.H."/>
            <person name="Heuer A."/>
            <person name="Rast P."/>
            <person name="Oberbeckmann S."/>
            <person name="Bunk B."/>
            <person name="Jeske O."/>
            <person name="Meyerdierks A."/>
            <person name="Storesund J.E."/>
            <person name="Kallscheuer N."/>
            <person name="Luecker S."/>
            <person name="Lage O.M."/>
            <person name="Pohl T."/>
            <person name="Merkel B.J."/>
            <person name="Hornburger P."/>
            <person name="Mueller R.-W."/>
            <person name="Bruemmer F."/>
            <person name="Labrenz M."/>
            <person name="Spormann A.M."/>
            <person name="Op den Camp H."/>
            <person name="Overmann J."/>
            <person name="Amann R."/>
            <person name="Jetten M.S.M."/>
            <person name="Mascher T."/>
            <person name="Medema M.H."/>
            <person name="Devos D.P."/>
            <person name="Kaster A.-K."/>
            <person name="Ovreas L."/>
            <person name="Rohde M."/>
            <person name="Galperin M.Y."/>
            <person name="Jogler C."/>
        </authorList>
    </citation>
    <scope>NUCLEOTIDE SEQUENCE [LARGE SCALE GENOMIC DNA]</scope>
    <source>
        <strain evidence="2 3">Mal33</strain>
    </source>
</reference>
<keyword evidence="1" id="KW-0472">Membrane</keyword>
<dbReference type="AlphaFoldDB" id="A0A518IQ21"/>
<dbReference type="EMBL" id="CP036318">
    <property type="protein sequence ID" value="QDV55184.1"/>
    <property type="molecule type" value="Genomic_DNA"/>
</dbReference>
<organism evidence="2 3">
    <name type="scientific">Rosistilla oblonga</name>
    <dbReference type="NCBI Taxonomy" id="2527990"/>
    <lineage>
        <taxon>Bacteria</taxon>
        <taxon>Pseudomonadati</taxon>
        <taxon>Planctomycetota</taxon>
        <taxon>Planctomycetia</taxon>
        <taxon>Pirellulales</taxon>
        <taxon>Pirellulaceae</taxon>
        <taxon>Rosistilla</taxon>
    </lineage>
</organism>
<dbReference type="Pfam" id="PF11736">
    <property type="entry name" value="DUF3299"/>
    <property type="match status" value="1"/>
</dbReference>
<protein>
    <recommendedName>
        <fullName evidence="4">DUF3299 domain-containing protein</fullName>
    </recommendedName>
</protein>
<evidence type="ECO:0008006" key="4">
    <source>
        <dbReference type="Google" id="ProtNLM"/>
    </source>
</evidence>
<feature type="transmembrane region" description="Helical" evidence="1">
    <location>
        <begin position="65"/>
        <end position="87"/>
    </location>
</feature>
<dbReference type="Proteomes" id="UP000316770">
    <property type="component" value="Chromosome"/>
</dbReference>
<dbReference type="Gene3D" id="2.40.50.870">
    <property type="entry name" value="Protein of unknown function (DUF3299)"/>
    <property type="match status" value="1"/>
</dbReference>
<accession>A0A518IQ21</accession>
<dbReference type="InterPro" id="IPR021727">
    <property type="entry name" value="DUF3299"/>
</dbReference>
<feature type="transmembrane region" description="Helical" evidence="1">
    <location>
        <begin position="40"/>
        <end position="58"/>
    </location>
</feature>
<evidence type="ECO:0000313" key="3">
    <source>
        <dbReference type="Proteomes" id="UP000316770"/>
    </source>
</evidence>
<evidence type="ECO:0000313" key="2">
    <source>
        <dbReference type="EMBL" id="QDV55184.1"/>
    </source>
</evidence>
<feature type="transmembrane region" description="Helical" evidence="1">
    <location>
        <begin position="12"/>
        <end position="34"/>
    </location>
</feature>
<dbReference type="RefSeq" id="WP_232530021.1">
    <property type="nucleotide sequence ID" value="NZ_CP036318.1"/>
</dbReference>
<name>A0A518IQ21_9BACT</name>
<keyword evidence="3" id="KW-1185">Reference proteome</keyword>
<keyword evidence="1" id="KW-0812">Transmembrane</keyword>
<gene>
    <name evidence="2" type="ORF">Mal33_11540</name>
</gene>
<evidence type="ECO:0000256" key="1">
    <source>
        <dbReference type="SAM" id="Phobius"/>
    </source>
</evidence>
<proteinExistence type="predicted"/>
<sequence length="219" mass="24004">MSATADTVDYPYRALSKLAIASVSLFIVGLLGLVPLFEPILSLAMIGAACGIFAVRSIKQFPEEYGGLMLAQTGIFLNVALMVGGIAEHTYIYLTEVPEGYQRVGFYELERAKGPDAPTEKAIEIDGEDIFLKGYIHPASGEGALKQFILVPDLGTCCFGGQPRSSSMIEVTLTGTKTVRYGRTKMKLAGQFELNKSLRTKKDIDNILFYRLRADYVKQ</sequence>